<keyword evidence="2" id="KW-1185">Reference proteome</keyword>
<gene>
    <name evidence="1" type="ORF">POCTA_138.1.T0800246</name>
</gene>
<organism evidence="1 2">
    <name type="scientific">Paramecium octaurelia</name>
    <dbReference type="NCBI Taxonomy" id="43137"/>
    <lineage>
        <taxon>Eukaryota</taxon>
        <taxon>Sar</taxon>
        <taxon>Alveolata</taxon>
        <taxon>Ciliophora</taxon>
        <taxon>Intramacronucleata</taxon>
        <taxon>Oligohymenophorea</taxon>
        <taxon>Peniculida</taxon>
        <taxon>Parameciidae</taxon>
        <taxon>Paramecium</taxon>
    </lineage>
</organism>
<reference evidence="1" key="1">
    <citation type="submission" date="2021-01" db="EMBL/GenBank/DDBJ databases">
        <authorList>
            <consortium name="Genoscope - CEA"/>
            <person name="William W."/>
        </authorList>
    </citation>
    <scope>NUCLEOTIDE SEQUENCE</scope>
</reference>
<sequence>MPSDQFKQIKSWFHTFEKIDQSQILYYQIRCKLVLCLSILMQDLRHQNNLQYLVITW</sequence>
<dbReference type="EMBL" id="CAJJDP010000079">
    <property type="protein sequence ID" value="CAD8183290.1"/>
    <property type="molecule type" value="Genomic_DNA"/>
</dbReference>
<protein>
    <submittedName>
        <fullName evidence="1">Uncharacterized protein</fullName>
    </submittedName>
</protein>
<proteinExistence type="predicted"/>
<evidence type="ECO:0000313" key="1">
    <source>
        <dbReference type="EMBL" id="CAD8183290.1"/>
    </source>
</evidence>
<name>A0A8S1W1K9_PAROT</name>
<accession>A0A8S1W1K9</accession>
<comment type="caution">
    <text evidence="1">The sequence shown here is derived from an EMBL/GenBank/DDBJ whole genome shotgun (WGS) entry which is preliminary data.</text>
</comment>
<dbReference type="AlphaFoldDB" id="A0A8S1W1K9"/>
<dbReference type="Proteomes" id="UP000683925">
    <property type="component" value="Unassembled WGS sequence"/>
</dbReference>
<evidence type="ECO:0000313" key="2">
    <source>
        <dbReference type="Proteomes" id="UP000683925"/>
    </source>
</evidence>